<organism evidence="2">
    <name type="scientific">marine metagenome</name>
    <dbReference type="NCBI Taxonomy" id="408172"/>
    <lineage>
        <taxon>unclassified sequences</taxon>
        <taxon>metagenomes</taxon>
        <taxon>ecological metagenomes</taxon>
    </lineage>
</organism>
<proteinExistence type="predicted"/>
<feature type="transmembrane region" description="Helical" evidence="1">
    <location>
        <begin position="12"/>
        <end position="34"/>
    </location>
</feature>
<keyword evidence="1" id="KW-1133">Transmembrane helix</keyword>
<evidence type="ECO:0000313" key="2">
    <source>
        <dbReference type="EMBL" id="SVA18392.1"/>
    </source>
</evidence>
<evidence type="ECO:0000256" key="1">
    <source>
        <dbReference type="SAM" id="Phobius"/>
    </source>
</evidence>
<sequence length="38" mass="4431">MSSINLKKEYLFVKISCILGGLVVQQMRAFYYLLAYNL</sequence>
<name>A0A381TQQ2_9ZZZZ</name>
<accession>A0A381TQQ2</accession>
<dbReference type="AlphaFoldDB" id="A0A381TQQ2"/>
<gene>
    <name evidence="2" type="ORF">METZ01_LOCUS71246</name>
</gene>
<keyword evidence="1" id="KW-0812">Transmembrane</keyword>
<protein>
    <submittedName>
        <fullName evidence="2">Uncharacterized protein</fullName>
    </submittedName>
</protein>
<dbReference type="EMBL" id="UINC01005006">
    <property type="protein sequence ID" value="SVA18392.1"/>
    <property type="molecule type" value="Genomic_DNA"/>
</dbReference>
<reference evidence="2" key="1">
    <citation type="submission" date="2018-05" db="EMBL/GenBank/DDBJ databases">
        <authorList>
            <person name="Lanie J.A."/>
            <person name="Ng W.-L."/>
            <person name="Kazmierczak K.M."/>
            <person name="Andrzejewski T.M."/>
            <person name="Davidsen T.M."/>
            <person name="Wayne K.J."/>
            <person name="Tettelin H."/>
            <person name="Glass J.I."/>
            <person name="Rusch D."/>
            <person name="Podicherti R."/>
            <person name="Tsui H.-C.T."/>
            <person name="Winkler M.E."/>
        </authorList>
    </citation>
    <scope>NUCLEOTIDE SEQUENCE</scope>
</reference>
<keyword evidence="1" id="KW-0472">Membrane</keyword>